<dbReference type="AlphaFoldDB" id="A0A653A4G3"/>
<name>A0A653A4G3_UNCDX</name>
<gene>
    <name evidence="2" type="ORF">TRIP_B250047</name>
</gene>
<protein>
    <submittedName>
        <fullName evidence="2">Uncharacterized protein</fullName>
    </submittedName>
</protein>
<proteinExistence type="predicted"/>
<keyword evidence="1" id="KW-0732">Signal</keyword>
<organism evidence="2">
    <name type="scientific">Uncultured Desulfatiglans sp</name>
    <dbReference type="NCBI Taxonomy" id="1748965"/>
    <lineage>
        <taxon>Bacteria</taxon>
        <taxon>Pseudomonadati</taxon>
        <taxon>Thermodesulfobacteriota</taxon>
        <taxon>Desulfobacteria</taxon>
        <taxon>Desulfatiglandales</taxon>
        <taxon>Desulfatiglandaceae</taxon>
        <taxon>Desulfatiglans</taxon>
        <taxon>environmental samples</taxon>
    </lineage>
</organism>
<evidence type="ECO:0000313" key="2">
    <source>
        <dbReference type="EMBL" id="VBB42930.1"/>
    </source>
</evidence>
<evidence type="ECO:0000256" key="1">
    <source>
        <dbReference type="SAM" id="SignalP"/>
    </source>
</evidence>
<reference evidence="2" key="1">
    <citation type="submission" date="2018-07" db="EMBL/GenBank/DDBJ databases">
        <authorList>
            <consortium name="Genoscope - CEA"/>
            <person name="William W."/>
        </authorList>
    </citation>
    <scope>NUCLEOTIDE SEQUENCE</scope>
    <source>
        <strain evidence="2">IK1</strain>
    </source>
</reference>
<feature type="signal peptide" evidence="1">
    <location>
        <begin position="1"/>
        <end position="33"/>
    </location>
</feature>
<accession>A0A653A4G3</accession>
<sequence length="872" mass="97540">MQIEKRFLVHVGRLVVLLSMIPFLVLSSSPAAAGWLDDVKDELYMQEARLLEGSAFLDDPVSGGTIEVYDRHGFLLHRIDAATGENGSFSIALPLPESFTLVISKGEMLGRPFEHELTRYVHLFDPGKEYKVNAITSLLAAYLAEHPDIPYGEAKDAVRAFLSIPETIGLDEIIYSSEWYCYYFSHYAFMKEAEAVQGMEPFIEQLLRELEAGGIRCFFDPDSVGSSYFKEVMAALLKGAISKLGGEGTGWILGLLNIGGNDIDSRLGNMEKDLRGILSTLQNIITALTNLAHDLAMDTNEVETYIEGLSAQDAITLIKTHYGPEDPDSRGDTNTLKWYANCTSADSNPTTRADIERFVDNVNGAWDIESQVQKIHDAIIPDVGNTDGLLDLWTKNFLLQGPISPDDLLRYYQTLEQYFAVLLFYQFKGANIVVEALNYQSSSNGTSPVNGFGQDEVTPASSYLTGTFQPMIREQTDRFLQNVLKLVANNCGLYWEKNFLAENAQAVLARATFFITQTLGEDHYGLRLGVFGTENLIHDIKEIGAVRPIDEDTDQWVGTPGVLVDVEMPSRPYDYWGTLVNPALGTLKKGTTYSLLKGDLGPFDPGTYLAKYDTGDGAYPLLGNAVVKTYTEDYQEASNGTISYGYFLAPFRIGGKEAIMDPSAFKRNYYHNDHSGSVNWWHDENLYDTGLYLYVHGKNKYTNDSSSIDMKVEWYHPFTFEGTESTTAYLNIAGDITGSVYIHHENNWSNDAEIGYHIGIYDDTHNKIVKRIDDSFEASDNGNTQNYSKKLNDQISFTLEPGVKYYVYANIYGNGSNSSGDYEYVCKLNRLTHFSLTFVNSEFGTPMTVPKPIWLPKVGPAKILKFLHDRRK</sequence>
<feature type="chain" id="PRO_5024834581" evidence="1">
    <location>
        <begin position="34"/>
        <end position="872"/>
    </location>
</feature>
<dbReference type="EMBL" id="UPXX01000018">
    <property type="protein sequence ID" value="VBB42930.1"/>
    <property type="molecule type" value="Genomic_DNA"/>
</dbReference>